<organism evidence="3 4">
    <name type="scientific">Pieris brassicae</name>
    <name type="common">White butterfly</name>
    <name type="synonym">Large white butterfly</name>
    <dbReference type="NCBI Taxonomy" id="7116"/>
    <lineage>
        <taxon>Eukaryota</taxon>
        <taxon>Metazoa</taxon>
        <taxon>Ecdysozoa</taxon>
        <taxon>Arthropoda</taxon>
        <taxon>Hexapoda</taxon>
        <taxon>Insecta</taxon>
        <taxon>Pterygota</taxon>
        <taxon>Neoptera</taxon>
        <taxon>Endopterygota</taxon>
        <taxon>Lepidoptera</taxon>
        <taxon>Glossata</taxon>
        <taxon>Ditrysia</taxon>
        <taxon>Papilionoidea</taxon>
        <taxon>Pieridae</taxon>
        <taxon>Pierinae</taxon>
        <taxon>Pieris</taxon>
    </lineage>
</organism>
<sequence>MGRILLLICCVSFTYGWRPTNEIKLGEVTDFESRISDNLQEDAQLDVEGLVNKYGYPFEHHHVITQDGYILGLHRIPHGRDQNNTPGKRPAVLVMHGLLSSSADYVIMGPGTALGKHKVYTN</sequence>
<name>A0A9P0X7M4_PIEBR</name>
<dbReference type="InterPro" id="IPR029058">
    <property type="entry name" value="AB_hydrolase_fold"/>
</dbReference>
<accession>A0A9P0X7M4</accession>
<keyword evidence="1" id="KW-0732">Signal</keyword>
<gene>
    <name evidence="3" type="ORF">PIBRA_LOCUS3110</name>
</gene>
<evidence type="ECO:0000259" key="2">
    <source>
        <dbReference type="Pfam" id="PF04083"/>
    </source>
</evidence>
<feature type="chain" id="PRO_5040483667" description="Partial AB-hydrolase lipase domain-containing protein" evidence="1">
    <location>
        <begin position="17"/>
        <end position="122"/>
    </location>
</feature>
<evidence type="ECO:0000313" key="4">
    <source>
        <dbReference type="Proteomes" id="UP001152562"/>
    </source>
</evidence>
<dbReference type="InterPro" id="IPR006693">
    <property type="entry name" value="AB_hydrolase_lipase"/>
</dbReference>
<dbReference type="Gene3D" id="3.40.50.1820">
    <property type="entry name" value="alpha/beta hydrolase"/>
    <property type="match status" value="1"/>
</dbReference>
<reference evidence="3" key="1">
    <citation type="submission" date="2022-05" db="EMBL/GenBank/DDBJ databases">
        <authorList>
            <person name="Okamura Y."/>
        </authorList>
    </citation>
    <scope>NUCLEOTIDE SEQUENCE</scope>
</reference>
<evidence type="ECO:0000313" key="3">
    <source>
        <dbReference type="EMBL" id="CAH4008847.1"/>
    </source>
</evidence>
<feature type="domain" description="Partial AB-hydrolase lipase" evidence="2">
    <location>
        <begin position="50"/>
        <end position="108"/>
    </location>
</feature>
<feature type="signal peptide" evidence="1">
    <location>
        <begin position="1"/>
        <end position="16"/>
    </location>
</feature>
<dbReference type="EMBL" id="CALOZG010000003">
    <property type="protein sequence ID" value="CAH4008847.1"/>
    <property type="molecule type" value="Genomic_DNA"/>
</dbReference>
<dbReference type="AlphaFoldDB" id="A0A9P0X7M4"/>
<evidence type="ECO:0000256" key="1">
    <source>
        <dbReference type="SAM" id="SignalP"/>
    </source>
</evidence>
<dbReference type="Proteomes" id="UP001152562">
    <property type="component" value="Unassembled WGS sequence"/>
</dbReference>
<protein>
    <recommendedName>
        <fullName evidence="2">Partial AB-hydrolase lipase domain-containing protein</fullName>
    </recommendedName>
</protein>
<dbReference type="SUPFAM" id="SSF53474">
    <property type="entry name" value="alpha/beta-Hydrolases"/>
    <property type="match status" value="1"/>
</dbReference>
<dbReference type="PANTHER" id="PTHR11005">
    <property type="entry name" value="LYSOSOMAL ACID LIPASE-RELATED"/>
    <property type="match status" value="1"/>
</dbReference>
<proteinExistence type="predicted"/>
<keyword evidence="4" id="KW-1185">Reference proteome</keyword>
<comment type="caution">
    <text evidence="3">The sequence shown here is derived from an EMBL/GenBank/DDBJ whole genome shotgun (WGS) entry which is preliminary data.</text>
</comment>
<dbReference type="Pfam" id="PF04083">
    <property type="entry name" value="Abhydro_lipase"/>
    <property type="match status" value="1"/>
</dbReference>
<dbReference type="GO" id="GO:0006629">
    <property type="term" value="P:lipid metabolic process"/>
    <property type="evidence" value="ECO:0007669"/>
    <property type="project" value="InterPro"/>
</dbReference>